<evidence type="ECO:0000256" key="6">
    <source>
        <dbReference type="ARBA" id="ARBA00022801"/>
    </source>
</evidence>
<evidence type="ECO:0000256" key="1">
    <source>
        <dbReference type="ARBA" id="ARBA00001913"/>
    </source>
</evidence>
<dbReference type="InterPro" id="IPR036026">
    <property type="entry name" value="Seven-hairpin_glycosidases"/>
</dbReference>
<gene>
    <name evidence="12" type="ORF">OKA104_LOCUS54637</name>
</gene>
<comment type="catalytic activity">
    <reaction evidence="9">
        <text>N(4)-(alpha-D-Man-(1-&gt;2)-alpha-D-Man-(1-&gt;2)-alpha-D-Man-(1-&gt;3)-[alpha-D-Man-(1-&gt;3)-[alpha-D-Man-(1-&gt;2)-alpha-D-Man-(1-&gt;6)]-alpha-D-Man-(1-&gt;6)]-beta-D-Man-(1-&gt;4)-beta-D-GlcNAc-(1-&gt;4)-beta-D-GlcNAc)-L-asparaginyl-[protein] (N-glucan mannose isomer 8A1,2,3B1,3) + 3 H2O = N(4)-(alpha-D-Man-(1-&gt;3)-[alpha-D-Man-(1-&gt;3)-[alpha-D-Man-(1-&gt;6)]-alpha-D-Man-(1-&gt;6)]-beta-D-Man-(1-&gt;4)-beta-D-GlcNAc-(1-&gt;4)-beta-D-GlcNAc)-L-asparaginyl-[protein] (N-glucan mannose isomer 5A1,2) + 3 beta-D-mannose</text>
        <dbReference type="Rhea" id="RHEA:56028"/>
        <dbReference type="Rhea" id="RHEA-COMP:14358"/>
        <dbReference type="Rhea" id="RHEA-COMP:14367"/>
        <dbReference type="ChEBI" id="CHEBI:15377"/>
        <dbReference type="ChEBI" id="CHEBI:28563"/>
        <dbReference type="ChEBI" id="CHEBI:59087"/>
        <dbReference type="ChEBI" id="CHEBI:60628"/>
        <dbReference type="EC" id="3.2.1.113"/>
    </reaction>
</comment>
<dbReference type="Gene3D" id="1.50.10.10">
    <property type="match status" value="1"/>
</dbReference>
<accession>A0A820T4W4</accession>
<keyword evidence="6" id="KW-0378">Hydrolase</keyword>
<comment type="caution">
    <text evidence="12">The sequence shown here is derived from an EMBL/GenBank/DDBJ whole genome shotgun (WGS) entry which is preliminary data.</text>
</comment>
<sequence>YPDKLYFVGELMSMSTFSPKMDHLVCFLAGNMALGWSYKKDLTYLLDMAKDLTKTCYQTYAKQATGLSPEIAYFNTDPQSNEPTITVRV</sequence>
<protein>
    <recommendedName>
        <fullName evidence="4">mannosyl-oligosaccharide 1,2-alpha-mannosidase</fullName>
        <ecNumber evidence="4">3.2.1.113</ecNumber>
    </recommendedName>
</protein>
<evidence type="ECO:0000256" key="2">
    <source>
        <dbReference type="ARBA" id="ARBA00004922"/>
    </source>
</evidence>
<dbReference type="PANTHER" id="PTHR11742:SF55">
    <property type="entry name" value="ENDOPLASMIC RETICULUM MANNOSYL-OLIGOSACCHARIDE 1,2-ALPHA-MANNOSIDASE"/>
    <property type="match status" value="1"/>
</dbReference>
<dbReference type="GO" id="GO:0005975">
    <property type="term" value="P:carbohydrate metabolic process"/>
    <property type="evidence" value="ECO:0007669"/>
    <property type="project" value="InterPro"/>
</dbReference>
<dbReference type="InterPro" id="IPR012341">
    <property type="entry name" value="6hp_glycosidase-like_sf"/>
</dbReference>
<dbReference type="EC" id="3.2.1.113" evidence="4"/>
<evidence type="ECO:0000256" key="8">
    <source>
        <dbReference type="ARBA" id="ARBA00023157"/>
    </source>
</evidence>
<evidence type="ECO:0000256" key="5">
    <source>
        <dbReference type="ARBA" id="ARBA00022723"/>
    </source>
</evidence>
<dbReference type="Proteomes" id="UP000663881">
    <property type="component" value="Unassembled WGS sequence"/>
</dbReference>
<dbReference type="GO" id="GO:0016020">
    <property type="term" value="C:membrane"/>
    <property type="evidence" value="ECO:0007669"/>
    <property type="project" value="InterPro"/>
</dbReference>
<dbReference type="SUPFAM" id="SSF48225">
    <property type="entry name" value="Seven-hairpin glycosidases"/>
    <property type="match status" value="1"/>
</dbReference>
<evidence type="ECO:0000256" key="9">
    <source>
        <dbReference type="ARBA" id="ARBA00047669"/>
    </source>
</evidence>
<dbReference type="AlphaFoldDB" id="A0A820T4W4"/>
<comment type="catalytic activity">
    <reaction evidence="10">
        <text>N(4)-(alpha-D-Man-(1-&gt;2)-alpha-D-Man-(1-&gt;2)-alpha-D-Man-(1-&gt;3)-[alpha-D-Man-(1-&gt;2)-alpha-D-Man-(1-&gt;3)-[alpha-D-Man-(1-&gt;2)-alpha-D-Man-(1-&gt;6)]-alpha-D-Man-(1-&gt;6)]-beta-D-Man-(1-&gt;4)-beta-D-GlcNAc-(1-&gt;4)-beta-D-GlcNAc)-L-asparaginyl-[protein] (N-glucan mannose isomer 9A1,2,3B1,2,3) + 4 H2O = N(4)-(alpha-D-Man-(1-&gt;3)-[alpha-D-Man-(1-&gt;3)-[alpha-D-Man-(1-&gt;6)]-alpha-D-Man-(1-&gt;6)]-beta-D-Man-(1-&gt;4)-beta-D-GlcNAc-(1-&gt;4)-beta-D-GlcNAc)-L-asparaginyl-[protein] (N-glucan mannose isomer 5A1,2) + 4 beta-D-mannose</text>
        <dbReference type="Rhea" id="RHEA:56008"/>
        <dbReference type="Rhea" id="RHEA-COMP:14356"/>
        <dbReference type="Rhea" id="RHEA-COMP:14367"/>
        <dbReference type="ChEBI" id="CHEBI:15377"/>
        <dbReference type="ChEBI" id="CHEBI:28563"/>
        <dbReference type="ChEBI" id="CHEBI:59087"/>
        <dbReference type="ChEBI" id="CHEBI:139493"/>
        <dbReference type="EC" id="3.2.1.113"/>
    </reaction>
</comment>
<dbReference type="InterPro" id="IPR001382">
    <property type="entry name" value="Glyco_hydro_47"/>
</dbReference>
<keyword evidence="8 11" id="KW-1015">Disulfide bond</keyword>
<comment type="cofactor">
    <cofactor evidence="1">
        <name>Ca(2+)</name>
        <dbReference type="ChEBI" id="CHEBI:29108"/>
    </cofactor>
</comment>
<dbReference type="GO" id="GO:0005509">
    <property type="term" value="F:calcium ion binding"/>
    <property type="evidence" value="ECO:0007669"/>
    <property type="project" value="InterPro"/>
</dbReference>
<evidence type="ECO:0000256" key="10">
    <source>
        <dbReference type="ARBA" id="ARBA00048605"/>
    </source>
</evidence>
<dbReference type="InterPro" id="IPR050749">
    <property type="entry name" value="Glycosyl_Hydrolase_47"/>
</dbReference>
<keyword evidence="5" id="KW-0479">Metal-binding</keyword>
<keyword evidence="7" id="KW-0106">Calcium</keyword>
<proteinExistence type="inferred from homology"/>
<comment type="pathway">
    <text evidence="2">Protein modification; protein glycosylation.</text>
</comment>
<feature type="disulfide bond" evidence="11">
    <location>
        <begin position="26"/>
        <end position="56"/>
    </location>
</feature>
<comment type="similarity">
    <text evidence="3">Belongs to the glycosyl hydrolase 47 family.</text>
</comment>
<dbReference type="GO" id="GO:0004571">
    <property type="term" value="F:mannosyl-oligosaccharide 1,2-alpha-mannosidase activity"/>
    <property type="evidence" value="ECO:0007669"/>
    <property type="project" value="UniProtKB-EC"/>
</dbReference>
<name>A0A820T4W4_9BILA</name>
<evidence type="ECO:0000256" key="3">
    <source>
        <dbReference type="ARBA" id="ARBA00007658"/>
    </source>
</evidence>
<dbReference type="GO" id="GO:0005783">
    <property type="term" value="C:endoplasmic reticulum"/>
    <property type="evidence" value="ECO:0007669"/>
    <property type="project" value="TreeGrafter"/>
</dbReference>
<evidence type="ECO:0000313" key="12">
    <source>
        <dbReference type="EMBL" id="CAF4460038.1"/>
    </source>
</evidence>
<organism evidence="12 13">
    <name type="scientific">Adineta steineri</name>
    <dbReference type="NCBI Taxonomy" id="433720"/>
    <lineage>
        <taxon>Eukaryota</taxon>
        <taxon>Metazoa</taxon>
        <taxon>Spiralia</taxon>
        <taxon>Gnathifera</taxon>
        <taxon>Rotifera</taxon>
        <taxon>Eurotatoria</taxon>
        <taxon>Bdelloidea</taxon>
        <taxon>Adinetida</taxon>
        <taxon>Adinetidae</taxon>
        <taxon>Adineta</taxon>
    </lineage>
</organism>
<evidence type="ECO:0000313" key="13">
    <source>
        <dbReference type="Proteomes" id="UP000663881"/>
    </source>
</evidence>
<dbReference type="PANTHER" id="PTHR11742">
    <property type="entry name" value="MANNOSYL-OLIGOSACCHARIDE ALPHA-1,2-MANNOSIDASE-RELATED"/>
    <property type="match status" value="1"/>
</dbReference>
<dbReference type="EMBL" id="CAJOAY010036849">
    <property type="protein sequence ID" value="CAF4460038.1"/>
    <property type="molecule type" value="Genomic_DNA"/>
</dbReference>
<evidence type="ECO:0000256" key="4">
    <source>
        <dbReference type="ARBA" id="ARBA00012238"/>
    </source>
</evidence>
<evidence type="ECO:0000256" key="11">
    <source>
        <dbReference type="PIRSR" id="PIRSR601382-3"/>
    </source>
</evidence>
<feature type="non-terminal residue" evidence="12">
    <location>
        <position position="1"/>
    </location>
</feature>
<evidence type="ECO:0000256" key="7">
    <source>
        <dbReference type="ARBA" id="ARBA00022837"/>
    </source>
</evidence>
<reference evidence="12" key="1">
    <citation type="submission" date="2021-02" db="EMBL/GenBank/DDBJ databases">
        <authorList>
            <person name="Nowell W R."/>
        </authorList>
    </citation>
    <scope>NUCLEOTIDE SEQUENCE</scope>
</reference>
<dbReference type="Pfam" id="PF01532">
    <property type="entry name" value="Glyco_hydro_47"/>
    <property type="match status" value="1"/>
</dbReference>